<organism evidence="1 2">
    <name type="scientific">Halapricum desulfuricans</name>
    <dbReference type="NCBI Taxonomy" id="2841257"/>
    <lineage>
        <taxon>Archaea</taxon>
        <taxon>Methanobacteriati</taxon>
        <taxon>Methanobacteriota</taxon>
        <taxon>Stenosarchaea group</taxon>
        <taxon>Halobacteria</taxon>
        <taxon>Halobacteriales</taxon>
        <taxon>Haloarculaceae</taxon>
        <taxon>Halapricum</taxon>
    </lineage>
</organism>
<dbReference type="InterPro" id="IPR038695">
    <property type="entry name" value="Saro_0823-like_sf"/>
</dbReference>
<evidence type="ECO:0008006" key="3">
    <source>
        <dbReference type="Google" id="ProtNLM"/>
    </source>
</evidence>
<dbReference type="Gene3D" id="2.60.120.1140">
    <property type="entry name" value="Protein of unknown function DUF192"/>
    <property type="match status" value="1"/>
</dbReference>
<dbReference type="Pfam" id="PF02643">
    <property type="entry name" value="DUF192"/>
    <property type="match status" value="1"/>
</dbReference>
<evidence type="ECO:0000313" key="2">
    <source>
        <dbReference type="Proteomes" id="UP000663292"/>
    </source>
</evidence>
<keyword evidence="2" id="KW-1185">Reference proteome</keyword>
<sequence>MRLVHEGDEESAVLASDVEIAEGFVQTSKGLMFRSSIPEEYALVFEFDEPEGLFPALVEALPYLENSAVARRFVHMLFVRMPLDVLWLQGQEVVHVKTLRPWIGIGMGNADRIVELPAGTVDEIEVGDTVRLET</sequence>
<reference evidence="1 2" key="1">
    <citation type="submission" date="2020-11" db="EMBL/GenBank/DDBJ databases">
        <title>Carbohydrate-dependent, anaerobic sulfur respiration: A novel catabolism in halophilic archaea.</title>
        <authorList>
            <person name="Sorokin D.Y."/>
            <person name="Messina E."/>
            <person name="Smedile F."/>
            <person name="La Cono V."/>
            <person name="Hallsworth J.E."/>
            <person name="Yakimov M.M."/>
        </authorList>
    </citation>
    <scope>NUCLEOTIDE SEQUENCE [LARGE SCALE GENOMIC DNA]</scope>
    <source>
        <strain evidence="1 2">HSR-Est</strain>
    </source>
</reference>
<dbReference type="Proteomes" id="UP000663292">
    <property type="component" value="Chromosome"/>
</dbReference>
<protein>
    <recommendedName>
        <fullName evidence="3">DUF192 domain-containing protein</fullName>
    </recommendedName>
</protein>
<gene>
    <name evidence="1" type="ORF">HSEST_0104</name>
</gene>
<dbReference type="AlphaFoldDB" id="A0A897NN30"/>
<dbReference type="GeneID" id="68856747"/>
<evidence type="ECO:0000313" key="1">
    <source>
        <dbReference type="EMBL" id="QSG13661.1"/>
    </source>
</evidence>
<proteinExistence type="predicted"/>
<name>A0A897NN30_9EURY</name>
<accession>A0A897NN30</accession>
<dbReference type="EMBL" id="CP064791">
    <property type="protein sequence ID" value="QSG13661.1"/>
    <property type="molecule type" value="Genomic_DNA"/>
</dbReference>
<dbReference type="InterPro" id="IPR003795">
    <property type="entry name" value="DUF192"/>
</dbReference>
<dbReference type="RefSeq" id="WP_229121621.1">
    <property type="nucleotide sequence ID" value="NZ_CP064791.1"/>
</dbReference>